<accession>A0A7S4CAN2</accession>
<sequence>MPSVLPVSIFATARPIPPIDETGHALSGLGLRDKISSIGCLVQQHQSERQTVSFLDFPVAARSPRLAKRASGPTPVQMAPTEPFWRTKDRSWGSNDGNQGSGERSPAHHNPTQHPKVQLLTPTSPSPANCMCKRQNRPLSLCAQQEPPF</sequence>
<dbReference type="EMBL" id="HBJA01009574">
    <property type="protein sequence ID" value="CAE0791840.1"/>
    <property type="molecule type" value="Transcribed_RNA"/>
</dbReference>
<dbReference type="AlphaFoldDB" id="A0A7S4CAN2"/>
<reference evidence="2" key="1">
    <citation type="submission" date="2021-01" db="EMBL/GenBank/DDBJ databases">
        <authorList>
            <person name="Corre E."/>
            <person name="Pelletier E."/>
            <person name="Niang G."/>
            <person name="Scheremetjew M."/>
            <person name="Finn R."/>
            <person name="Kale V."/>
            <person name="Holt S."/>
            <person name="Cochrane G."/>
            <person name="Meng A."/>
            <person name="Brown T."/>
            <person name="Cohen L."/>
        </authorList>
    </citation>
    <scope>NUCLEOTIDE SEQUENCE</scope>
    <source>
        <strain evidence="2">CCMP1594</strain>
    </source>
</reference>
<evidence type="ECO:0000256" key="1">
    <source>
        <dbReference type="SAM" id="MobiDB-lite"/>
    </source>
</evidence>
<evidence type="ECO:0000313" key="2">
    <source>
        <dbReference type="EMBL" id="CAE0791840.1"/>
    </source>
</evidence>
<feature type="compositionally biased region" description="Polar residues" evidence="1">
    <location>
        <begin position="92"/>
        <end position="102"/>
    </location>
</feature>
<feature type="compositionally biased region" description="Polar residues" evidence="1">
    <location>
        <begin position="110"/>
        <end position="127"/>
    </location>
</feature>
<organism evidence="2">
    <name type="scientific">Eutreptiella gymnastica</name>
    <dbReference type="NCBI Taxonomy" id="73025"/>
    <lineage>
        <taxon>Eukaryota</taxon>
        <taxon>Discoba</taxon>
        <taxon>Euglenozoa</taxon>
        <taxon>Euglenida</taxon>
        <taxon>Spirocuta</taxon>
        <taxon>Euglenophyceae</taxon>
        <taxon>Eutreptiales</taxon>
        <taxon>Eutreptiaceae</taxon>
        <taxon>Eutreptiella</taxon>
    </lineage>
</organism>
<name>A0A7S4CAN2_9EUGL</name>
<feature type="region of interest" description="Disordered" evidence="1">
    <location>
        <begin position="64"/>
        <end position="133"/>
    </location>
</feature>
<gene>
    <name evidence="2" type="ORF">EGYM00163_LOCUS2956</name>
</gene>
<proteinExistence type="predicted"/>
<protein>
    <submittedName>
        <fullName evidence="2">Uncharacterized protein</fullName>
    </submittedName>
</protein>